<dbReference type="PANTHER" id="PTHR33820:SF2">
    <property type="entry name" value="COILED-COIL DOMAIN-CONTAINING PROTEIN 17"/>
    <property type="match status" value="1"/>
</dbReference>
<keyword evidence="3" id="KW-0812">Transmembrane</keyword>
<accession>A0A225W877</accession>
<protein>
    <submittedName>
        <fullName evidence="4">Uncharacterized protein</fullName>
    </submittedName>
</protein>
<keyword evidence="5" id="KW-1185">Reference proteome</keyword>
<reference evidence="5" key="1">
    <citation type="submission" date="2017-03" db="EMBL/GenBank/DDBJ databases">
        <title>Phytopthora megakarya and P. palmivora, two closely related causual agents of cacao black pod achieved similar genome size and gene model numbers by different mechanisms.</title>
        <authorList>
            <person name="Ali S."/>
            <person name="Shao J."/>
            <person name="Larry D.J."/>
            <person name="Kronmiller B."/>
            <person name="Shen D."/>
            <person name="Strem M.D."/>
            <person name="Melnick R.L."/>
            <person name="Guiltinan M.J."/>
            <person name="Tyler B.M."/>
            <person name="Meinhardt L.W."/>
            <person name="Bailey B.A."/>
        </authorList>
    </citation>
    <scope>NUCLEOTIDE SEQUENCE [LARGE SCALE GENOMIC DNA]</scope>
    <source>
        <strain evidence="5">zdho120</strain>
    </source>
</reference>
<dbReference type="OrthoDB" id="195644at2759"/>
<gene>
    <name evidence="4" type="ORF">PHMEG_00012658</name>
</gene>
<feature type="region of interest" description="Disordered" evidence="2">
    <location>
        <begin position="736"/>
        <end position="760"/>
    </location>
</feature>
<evidence type="ECO:0000313" key="4">
    <source>
        <dbReference type="EMBL" id="OWZ13936.1"/>
    </source>
</evidence>
<feature type="coiled-coil region" evidence="1">
    <location>
        <begin position="367"/>
        <end position="394"/>
    </location>
</feature>
<feature type="compositionally biased region" description="Low complexity" evidence="2">
    <location>
        <begin position="791"/>
        <end position="803"/>
    </location>
</feature>
<dbReference type="InterPro" id="IPR038800">
    <property type="entry name" value="CCDC17"/>
</dbReference>
<dbReference type="Proteomes" id="UP000198211">
    <property type="component" value="Unassembled WGS sequence"/>
</dbReference>
<feature type="region of interest" description="Disordered" evidence="2">
    <location>
        <begin position="791"/>
        <end position="810"/>
    </location>
</feature>
<proteinExistence type="predicted"/>
<comment type="caution">
    <text evidence="4">The sequence shown here is derived from an EMBL/GenBank/DDBJ whole genome shotgun (WGS) entry which is preliminary data.</text>
</comment>
<dbReference type="EMBL" id="NBNE01001457">
    <property type="protein sequence ID" value="OWZ13936.1"/>
    <property type="molecule type" value="Genomic_DNA"/>
</dbReference>
<evidence type="ECO:0000313" key="5">
    <source>
        <dbReference type="Proteomes" id="UP000198211"/>
    </source>
</evidence>
<evidence type="ECO:0000256" key="3">
    <source>
        <dbReference type="SAM" id="Phobius"/>
    </source>
</evidence>
<dbReference type="PANTHER" id="PTHR33820">
    <property type="entry name" value="COILED-COIL DOMAIN-CONTAINING PROTEIN 17"/>
    <property type="match status" value="1"/>
</dbReference>
<keyword evidence="1" id="KW-0175">Coiled coil</keyword>
<evidence type="ECO:0000256" key="1">
    <source>
        <dbReference type="SAM" id="Coils"/>
    </source>
</evidence>
<organism evidence="4 5">
    <name type="scientific">Phytophthora megakarya</name>
    <dbReference type="NCBI Taxonomy" id="4795"/>
    <lineage>
        <taxon>Eukaryota</taxon>
        <taxon>Sar</taxon>
        <taxon>Stramenopiles</taxon>
        <taxon>Oomycota</taxon>
        <taxon>Peronosporomycetes</taxon>
        <taxon>Peronosporales</taxon>
        <taxon>Peronosporaceae</taxon>
        <taxon>Phytophthora</taxon>
    </lineage>
</organism>
<feature type="transmembrane region" description="Helical" evidence="3">
    <location>
        <begin position="1361"/>
        <end position="1379"/>
    </location>
</feature>
<dbReference type="STRING" id="4795.A0A225W877"/>
<sequence length="1393" mass="156692">MAEDEAEVEALLLRITLAKQKELRLRAEKKRIRDELGELQAGTLWSREEQTQKQILAVRRTKKQVEAQWKAEEEKLAKLSDDLKEQEMEFRRGVNSKPSPFQQAAVQVVATATQINEGSNQKENARLLAEVLDDTVSALTDMPKAASMVLSRYDTLQRLIRNINCNEQQQRIGRLQAELEKSNSQRKEVNLDVPPSVMARCANIITSEDISSSTKCQDSDYAPCLTLPISKTQKSSDSPTARKSSSKLNHITPLDRFHPVTYTPPVTSTHPAEHVPATSLTQQAVLPTAPNPMYTPPFAGGWPQNYPVPVISMAPYSHFSLPMLPVSRHGIGFRSQFLPSCSYPGARPWLPLGALYSLQGENVPSSEQPAKSALNRQEEDVRRLERELEMQRISNEYQAEAKEFARLQSCLLELQSKISTLTAADNPPADVTDEVAADDKNDSSLRSLKRQHLENVVKVRNERDLLEEQEKLEELKERIQRRRVEKIRHLDHEKWVAKQNRELIAQRLYRAIQQNEVKPKGLSSVIQEKSAQPYNPDRGFTLIWDFVAGVPATVNNLQITYGIYDGRIIRTSFKVVYAKEIKATSPQQQLSLFISSSHVKQLPATRDLRVIVEVSSVMQNGADGAHAPTTLGWTAFDMFKEASEGELSLACGFYKLPVKQSSTPDPSETLVVPPTTGECGDMRIYIRVVHGERSGEASRVLMDPELHAERYQLAGIEKALLRPHPTDIKTCLPSVQVRKSTRDKPTTTKPVDGQEAMSRSTSIERYFDPPTTSFPLKQDFLDVDRLRLLSSTSSRPPSMRSRSNIPHSGDKTQLTVFREDSKAKTEEPWVRVDKTPELQRLLLSGNLFLNGDGFDVYIDGGRGFPDSVSLSKVTIAAFHADRTQFVAANGNMLATPMSNIFDPVYDASRDGFTLLSRKNFLPHEWEANGLLIPAPQYYDKFYDSLRCVPSGIEEKIYSIRKNRKPMTITQCLQQMSLYTSEAQDMLKAKPPNNLDLLSALRYEPAIGFQVAVDALHNVKARGGLFFKVLFSVYPPGSFYKAIRLTEGVHFTTTMDWTSAQTSPEFNDGYMTLRDSPSDQMLVILFDIRSLTRHPKTGATTSQQYGWTFLPVLTISRSINTCNSQLPLFQGEVNLDLFKTAISGLNALVDDIGNENVKKLVPVAESGASLFVRLQNPQMPHMSTQPIVDARLSKMVPPRHAAKYAYDSAKIAALKKKTPLNKLLPGNTLDKQFEKELNQAFVQPTDWHPHTPDLNVVLSVRRWAFITCFSKVGTKLRMSTKCPLPRLHRRPQAPLQLEDFEDVRYKMEIVRLGNDTNSTDNRVALLDSLFLALIFYPLLLGGCVAVGFATHWTESTREVLSYLLPMLLLPLAWVASLVVWERRAIAMQSKIASQ</sequence>
<feature type="coiled-coil region" evidence="1">
    <location>
        <begin position="62"/>
        <end position="89"/>
    </location>
</feature>
<keyword evidence="3" id="KW-1133">Transmembrane helix</keyword>
<feature type="coiled-coil region" evidence="1">
    <location>
        <begin position="449"/>
        <end position="485"/>
    </location>
</feature>
<feature type="coiled-coil region" evidence="1">
    <location>
        <begin position="165"/>
        <end position="192"/>
    </location>
</feature>
<name>A0A225W877_9STRA</name>
<feature type="compositionally biased region" description="Polar residues" evidence="2">
    <location>
        <begin position="230"/>
        <end position="249"/>
    </location>
</feature>
<evidence type="ECO:0000256" key="2">
    <source>
        <dbReference type="SAM" id="MobiDB-lite"/>
    </source>
</evidence>
<feature type="transmembrane region" description="Helical" evidence="3">
    <location>
        <begin position="1328"/>
        <end position="1349"/>
    </location>
</feature>
<feature type="region of interest" description="Disordered" evidence="2">
    <location>
        <begin position="230"/>
        <end position="250"/>
    </location>
</feature>
<keyword evidence="3" id="KW-0472">Membrane</keyword>